<gene>
    <name evidence="2" type="ORF">NM222_01945</name>
</gene>
<dbReference type="InterPro" id="IPR025699">
    <property type="entry name" value="ABC2_memb-like"/>
</dbReference>
<dbReference type="RefSeq" id="WP_269755413.1">
    <property type="nucleotide sequence ID" value="NZ_CP101412.1"/>
</dbReference>
<evidence type="ECO:0000313" key="3">
    <source>
        <dbReference type="Proteomes" id="UP001210690"/>
    </source>
</evidence>
<feature type="transmembrane region" description="Helical" evidence="1">
    <location>
        <begin position="37"/>
        <end position="55"/>
    </location>
</feature>
<feature type="transmembrane region" description="Helical" evidence="1">
    <location>
        <begin position="107"/>
        <end position="125"/>
    </location>
</feature>
<dbReference type="Proteomes" id="UP001210690">
    <property type="component" value="Chromosome"/>
</dbReference>
<accession>A0AAX3K7X3</accession>
<feature type="transmembrane region" description="Helical" evidence="1">
    <location>
        <begin position="12"/>
        <end position="31"/>
    </location>
</feature>
<feature type="transmembrane region" description="Helical" evidence="1">
    <location>
        <begin position="132"/>
        <end position="150"/>
    </location>
</feature>
<dbReference type="AlphaFoldDB" id="A0AAX3K7X3"/>
<dbReference type="EMBL" id="CP101412">
    <property type="protein sequence ID" value="WBB31259.1"/>
    <property type="molecule type" value="Genomic_DNA"/>
</dbReference>
<feature type="transmembrane region" description="Helical" evidence="1">
    <location>
        <begin position="76"/>
        <end position="101"/>
    </location>
</feature>
<proteinExistence type="predicted"/>
<sequence>MKALLYKDIIVLKNNLVAISMISFFLIIAIISGNVDIAYLIASFGLIILFIKIFESDYKNGFYKYIISNAVEEKSIVIYKYLLIFSAVILVFLVNFLLALVTGYDKTFYRFLIFSSMNILLYEMIIPIIFRFAKIAISVTNLAGTVIYIIEIYLLKNDTFLNFEIGNKLNIFVILIIIDLILFVFSFLLSLKFISRRIS</sequence>
<dbReference type="Pfam" id="PF13346">
    <property type="entry name" value="ABC2_membrane_5"/>
    <property type="match status" value="1"/>
</dbReference>
<reference evidence="2" key="1">
    <citation type="submission" date="2022-07" db="EMBL/GenBank/DDBJ databases">
        <title>Parvimonas micra travels from the subgingival sulcus of the human oral cavity to the colorectal adenocarcinoma.</title>
        <authorList>
            <person name="Conde-Perez K."/>
            <person name="Buetas E."/>
            <person name="Aja-Macaya P."/>
            <person name="Martin-De Arribas E."/>
            <person name="Iglesias-Corras I."/>
            <person name="Trigo-Tasende N."/>
            <person name="Nasser-Ali M."/>
            <person name="Estevez L.S."/>
            <person name="Rumbo-Feal S."/>
            <person name="Otero-Alen B."/>
            <person name="Noguera J.F."/>
            <person name="Concha A."/>
            <person name="Pardinas-Lopez S."/>
            <person name="Carda-Dieguez M."/>
            <person name="Gomez-Randulfe I."/>
            <person name="Martinez-Lago N."/>
            <person name="Ladra S."/>
            <person name="Aparicio L.A."/>
            <person name="Bou G."/>
            <person name="Mira A."/>
            <person name="Vallejo J.A."/>
            <person name="Poza M."/>
        </authorList>
    </citation>
    <scope>NUCLEOTIDE SEQUENCE</scope>
    <source>
        <strain evidence="2">PM102KC-G-1</strain>
    </source>
</reference>
<keyword evidence="1" id="KW-0812">Transmembrane</keyword>
<keyword evidence="1" id="KW-0472">Membrane</keyword>
<evidence type="ECO:0000256" key="1">
    <source>
        <dbReference type="SAM" id="Phobius"/>
    </source>
</evidence>
<organism evidence="2 3">
    <name type="scientific">Parvimonas micra</name>
    <dbReference type="NCBI Taxonomy" id="33033"/>
    <lineage>
        <taxon>Bacteria</taxon>
        <taxon>Bacillati</taxon>
        <taxon>Bacillota</taxon>
        <taxon>Tissierellia</taxon>
        <taxon>Tissierellales</taxon>
        <taxon>Peptoniphilaceae</taxon>
        <taxon>Parvimonas</taxon>
    </lineage>
</organism>
<evidence type="ECO:0000313" key="2">
    <source>
        <dbReference type="EMBL" id="WBB31259.1"/>
    </source>
</evidence>
<protein>
    <submittedName>
        <fullName evidence="2">ABC-2 transporter permease</fullName>
    </submittedName>
</protein>
<name>A0AAX3K7X3_9FIRM</name>
<feature type="transmembrane region" description="Helical" evidence="1">
    <location>
        <begin position="170"/>
        <end position="191"/>
    </location>
</feature>
<keyword evidence="1" id="KW-1133">Transmembrane helix</keyword>